<keyword evidence="3 5" id="KW-0238">DNA-binding</keyword>
<dbReference type="EMBL" id="JAPKHW010000021">
    <property type="protein sequence ID" value="MCX4148460.1"/>
    <property type="molecule type" value="Genomic_DNA"/>
</dbReference>
<dbReference type="InterPro" id="IPR002104">
    <property type="entry name" value="Integrase_catalytic"/>
</dbReference>
<evidence type="ECO:0000259" key="6">
    <source>
        <dbReference type="PROSITE" id="PS51898"/>
    </source>
</evidence>
<gene>
    <name evidence="9" type="ORF">NIE36_24130</name>
    <name evidence="8" type="ORF">OSB80_24210</name>
</gene>
<dbReference type="Gene3D" id="1.10.443.10">
    <property type="entry name" value="Intergrase catalytic core"/>
    <property type="match status" value="1"/>
</dbReference>
<dbReference type="InterPro" id="IPR038488">
    <property type="entry name" value="Integrase_DNA-bd_sf"/>
</dbReference>
<dbReference type="PANTHER" id="PTHR30629:SF2">
    <property type="entry name" value="PROPHAGE INTEGRASE INTS-RELATED"/>
    <property type="match status" value="1"/>
</dbReference>
<dbReference type="InterPro" id="IPR013762">
    <property type="entry name" value="Integrase-like_cat_sf"/>
</dbReference>
<dbReference type="Gene3D" id="3.30.160.390">
    <property type="entry name" value="Integrase, DNA-binding domain"/>
    <property type="match status" value="1"/>
</dbReference>
<dbReference type="Pfam" id="PF22022">
    <property type="entry name" value="Phage_int_M"/>
    <property type="match status" value="1"/>
</dbReference>
<evidence type="ECO:0000256" key="2">
    <source>
        <dbReference type="ARBA" id="ARBA00022908"/>
    </source>
</evidence>
<dbReference type="CDD" id="cd00801">
    <property type="entry name" value="INT_P4_C"/>
    <property type="match status" value="1"/>
</dbReference>
<keyword evidence="10" id="KW-1185">Reference proteome</keyword>
<dbReference type="AlphaFoldDB" id="A0AAP5BFC6"/>
<evidence type="ECO:0000313" key="11">
    <source>
        <dbReference type="Proteomes" id="UP001242288"/>
    </source>
</evidence>
<dbReference type="GO" id="GO:0015074">
    <property type="term" value="P:DNA integration"/>
    <property type="evidence" value="ECO:0007669"/>
    <property type="project" value="UniProtKB-KW"/>
</dbReference>
<dbReference type="PANTHER" id="PTHR30629">
    <property type="entry name" value="PROPHAGE INTEGRASE"/>
    <property type="match status" value="1"/>
</dbReference>
<reference evidence="9" key="1">
    <citation type="submission" date="2022-06" db="EMBL/GenBank/DDBJ databases">
        <title>PHB producers.</title>
        <authorList>
            <person name="Besaury L."/>
        </authorList>
    </citation>
    <scope>NUCLEOTIDE SEQUENCE</scope>
    <source>
        <strain evidence="9 10">SEWS6</strain>
    </source>
</reference>
<dbReference type="SUPFAM" id="SSF56349">
    <property type="entry name" value="DNA breaking-rejoining enzymes"/>
    <property type="match status" value="1"/>
</dbReference>
<dbReference type="GO" id="GO:0006310">
    <property type="term" value="P:DNA recombination"/>
    <property type="evidence" value="ECO:0007669"/>
    <property type="project" value="UniProtKB-KW"/>
</dbReference>
<dbReference type="EMBL" id="JAMXWF010000021">
    <property type="protein sequence ID" value="MDQ6410278.1"/>
    <property type="molecule type" value="Genomic_DNA"/>
</dbReference>
<dbReference type="InterPro" id="IPR025166">
    <property type="entry name" value="Integrase_DNA_bind_dom"/>
</dbReference>
<dbReference type="InterPro" id="IPR010998">
    <property type="entry name" value="Integrase_recombinase_N"/>
</dbReference>
<feature type="domain" description="Tyr recombinase" evidence="6">
    <location>
        <begin position="206"/>
        <end position="383"/>
    </location>
</feature>
<protein>
    <submittedName>
        <fullName evidence="9">Tyrosine-type recombinase/integrase</fullName>
    </submittedName>
</protein>
<dbReference type="Proteomes" id="UP001242288">
    <property type="component" value="Unassembled WGS sequence"/>
</dbReference>
<dbReference type="PROSITE" id="PS51900">
    <property type="entry name" value="CB"/>
    <property type="match status" value="1"/>
</dbReference>
<evidence type="ECO:0000256" key="4">
    <source>
        <dbReference type="ARBA" id="ARBA00023172"/>
    </source>
</evidence>
<sequence>MASNRLTDVICRSAKYDSDGSKKLFDGGGLFLELMPTGSKKWRLKFRFNGKENRMSFGDYPLVSLAEARDKRDAAKKLLLEGIDPAQHRAESRRQQAIKSENLFSIIAEEWIGNKRDGWSEHHAGRIRNQLDREVYPDLGMRPISEITARDLLAVIRRIEERGALETAKKTLQMCGQIFRYAVMTGRAERDPSGDLRGALRTRTVKNMTRINASELPELMRKIDTYHGQPVTRLALKLLALTFVRTIELRHAEWTEIDVEQAEWRIPAEKMKMARPHIVALSRQALEVIEELRGLTGGGRWLFPHSWHCHQPMSENTVLYAIYRMGYHSRMTGHGFRGLASTILNEKGFSSDWIERQLAHVEGNGVRAAYNHAQYLEGRRTMMQWWADHVEQEGRSNVIQFSRK</sequence>
<proteinExistence type="inferred from homology"/>
<organism evidence="9 11">
    <name type="scientific">Paraburkholderia madseniana</name>
    <dbReference type="NCBI Taxonomy" id="2599607"/>
    <lineage>
        <taxon>Bacteria</taxon>
        <taxon>Pseudomonadati</taxon>
        <taxon>Pseudomonadota</taxon>
        <taxon>Betaproteobacteria</taxon>
        <taxon>Burkholderiales</taxon>
        <taxon>Burkholderiaceae</taxon>
        <taxon>Paraburkholderia</taxon>
    </lineage>
</organism>
<evidence type="ECO:0000313" key="8">
    <source>
        <dbReference type="EMBL" id="MCX4148460.1"/>
    </source>
</evidence>
<dbReference type="InterPro" id="IPR053876">
    <property type="entry name" value="Phage_int_M"/>
</dbReference>
<accession>A0AAP5BFC6</accession>
<evidence type="ECO:0000256" key="3">
    <source>
        <dbReference type="ARBA" id="ARBA00023125"/>
    </source>
</evidence>
<evidence type="ECO:0000259" key="7">
    <source>
        <dbReference type="PROSITE" id="PS51900"/>
    </source>
</evidence>
<dbReference type="RefSeq" id="WP_266259536.1">
    <property type="nucleotide sequence ID" value="NZ_JAMXWF010000021.1"/>
</dbReference>
<dbReference type="InterPro" id="IPR050808">
    <property type="entry name" value="Phage_Integrase"/>
</dbReference>
<name>A0AAP5BFC6_9BURK</name>
<comment type="similarity">
    <text evidence="1">Belongs to the 'phage' integrase family.</text>
</comment>
<evidence type="ECO:0000256" key="1">
    <source>
        <dbReference type="ARBA" id="ARBA00008857"/>
    </source>
</evidence>
<dbReference type="Pfam" id="PF00589">
    <property type="entry name" value="Phage_integrase"/>
    <property type="match status" value="1"/>
</dbReference>
<dbReference type="Proteomes" id="UP001209412">
    <property type="component" value="Unassembled WGS sequence"/>
</dbReference>
<dbReference type="Gene3D" id="1.10.150.130">
    <property type="match status" value="1"/>
</dbReference>
<dbReference type="InterPro" id="IPR011010">
    <property type="entry name" value="DNA_brk_join_enz"/>
</dbReference>
<keyword evidence="2" id="KW-0229">DNA integration</keyword>
<dbReference type="InterPro" id="IPR044068">
    <property type="entry name" value="CB"/>
</dbReference>
<comment type="caution">
    <text evidence="9">The sequence shown here is derived from an EMBL/GenBank/DDBJ whole genome shotgun (WGS) entry which is preliminary data.</text>
</comment>
<dbReference type="Pfam" id="PF13356">
    <property type="entry name" value="Arm-DNA-bind_3"/>
    <property type="match status" value="1"/>
</dbReference>
<feature type="domain" description="Core-binding (CB)" evidence="7">
    <location>
        <begin position="102"/>
        <end position="183"/>
    </location>
</feature>
<keyword evidence="4" id="KW-0233">DNA recombination</keyword>
<dbReference type="GO" id="GO:0003677">
    <property type="term" value="F:DNA binding"/>
    <property type="evidence" value="ECO:0007669"/>
    <property type="project" value="UniProtKB-UniRule"/>
</dbReference>
<dbReference type="PROSITE" id="PS51898">
    <property type="entry name" value="TYR_RECOMBINASE"/>
    <property type="match status" value="1"/>
</dbReference>
<evidence type="ECO:0000313" key="9">
    <source>
        <dbReference type="EMBL" id="MDQ6410278.1"/>
    </source>
</evidence>
<evidence type="ECO:0000313" key="10">
    <source>
        <dbReference type="Proteomes" id="UP001209412"/>
    </source>
</evidence>
<evidence type="ECO:0000256" key="5">
    <source>
        <dbReference type="PROSITE-ProRule" id="PRU01248"/>
    </source>
</evidence>